<name>A0ABU2B6B6_9MICC</name>
<evidence type="ECO:0000313" key="5">
    <source>
        <dbReference type="EMBL" id="MDR7347934.1"/>
    </source>
</evidence>
<dbReference type="CDD" id="cd13590">
    <property type="entry name" value="PBP2_PotD_PotF_like"/>
    <property type="match status" value="1"/>
</dbReference>
<dbReference type="Proteomes" id="UP001183794">
    <property type="component" value="Unassembled WGS sequence"/>
</dbReference>
<dbReference type="EMBL" id="JAVDYJ010000001">
    <property type="protein sequence ID" value="MDR7347934.1"/>
    <property type="molecule type" value="Genomic_DNA"/>
</dbReference>
<keyword evidence="3" id="KW-0732">Signal</keyword>
<dbReference type="Pfam" id="PF13416">
    <property type="entry name" value="SBP_bac_8"/>
    <property type="match status" value="1"/>
</dbReference>
<keyword evidence="4" id="KW-0574">Periplasm</keyword>
<evidence type="ECO:0000256" key="2">
    <source>
        <dbReference type="ARBA" id="ARBA00022448"/>
    </source>
</evidence>
<keyword evidence="6" id="KW-1185">Reference proteome</keyword>
<dbReference type="PANTHER" id="PTHR30222">
    <property type="entry name" value="SPERMIDINE/PUTRESCINE-BINDING PERIPLASMIC PROTEIN"/>
    <property type="match status" value="1"/>
</dbReference>
<protein>
    <submittedName>
        <fullName evidence="5">Spermidine/putrescine transport system substrate-binding protein</fullName>
    </submittedName>
</protein>
<dbReference type="RefSeq" id="WP_310174659.1">
    <property type="nucleotide sequence ID" value="NZ_BAABHE010000002.1"/>
</dbReference>
<evidence type="ECO:0000256" key="3">
    <source>
        <dbReference type="ARBA" id="ARBA00022729"/>
    </source>
</evidence>
<comment type="caution">
    <text evidence="5">The sequence shown here is derived from an EMBL/GenBank/DDBJ whole genome shotgun (WGS) entry which is preliminary data.</text>
</comment>
<comment type="subcellular location">
    <subcellularLocation>
        <location evidence="1">Periplasm</location>
    </subcellularLocation>
</comment>
<dbReference type="PANTHER" id="PTHR30222:SF17">
    <property type="entry name" value="SPERMIDINE_PUTRESCINE-BINDING PERIPLASMIC PROTEIN"/>
    <property type="match status" value="1"/>
</dbReference>
<keyword evidence="2" id="KW-0813">Transport</keyword>
<gene>
    <name evidence="5" type="ORF">J2S62_002191</name>
</gene>
<evidence type="ECO:0000256" key="4">
    <source>
        <dbReference type="ARBA" id="ARBA00022764"/>
    </source>
</evidence>
<evidence type="ECO:0000313" key="6">
    <source>
        <dbReference type="Proteomes" id="UP001183794"/>
    </source>
</evidence>
<proteinExistence type="predicted"/>
<organism evidence="5 6">
    <name type="scientific">Enteractinococcus fodinae</name>
    <dbReference type="NCBI Taxonomy" id="684663"/>
    <lineage>
        <taxon>Bacteria</taxon>
        <taxon>Bacillati</taxon>
        <taxon>Actinomycetota</taxon>
        <taxon>Actinomycetes</taxon>
        <taxon>Micrococcales</taxon>
        <taxon>Micrococcaceae</taxon>
    </lineage>
</organism>
<sequence>MDNVIRAIGDRAFSQRISRRSVLGAMMAAGVGVLTACGRTGEMAANVAPDGQLEDKLNIYTWGDYDDPEVLRAFSDRYDVVLQVDSYGSNEELMAKLGASRGTSGYDIVCPTDLEIPQLVENNLIQKLDMSLIPNFDTIDAAFKSQQHDPNDEYSIIKAWGTTGFVYDVQAISEELTSWEDFIRVAQDQASGATLLLEDPWEVVSIGLAAKGYDLNSSDEGELEEAREIVVEQIAPHVRAYASTVSTPMIQGGFKLLQAFNGDARQGFLEVSDPERWKYVFPTPTANLWTDTWCLATGAPHPDAAHEFINYIIAPEQATVEADYIGYSTGSKVFNDPDIEEQYDYPDLIFPDAEIVDRLTPSMRLGGEQTRVDIFTAAQVRSGS</sequence>
<reference evidence="5 6" key="1">
    <citation type="submission" date="2023-07" db="EMBL/GenBank/DDBJ databases">
        <title>Sequencing the genomes of 1000 actinobacteria strains.</title>
        <authorList>
            <person name="Klenk H.-P."/>
        </authorList>
    </citation>
    <scope>NUCLEOTIDE SEQUENCE [LARGE SCALE GENOMIC DNA]</scope>
    <source>
        <strain evidence="5 6">DSM 22966</strain>
    </source>
</reference>
<accession>A0ABU2B6B6</accession>
<dbReference type="Gene3D" id="3.40.190.10">
    <property type="entry name" value="Periplasmic binding protein-like II"/>
    <property type="match status" value="2"/>
</dbReference>
<dbReference type="SUPFAM" id="SSF53850">
    <property type="entry name" value="Periplasmic binding protein-like II"/>
    <property type="match status" value="1"/>
</dbReference>
<dbReference type="InterPro" id="IPR006059">
    <property type="entry name" value="SBP"/>
</dbReference>
<evidence type="ECO:0000256" key="1">
    <source>
        <dbReference type="ARBA" id="ARBA00004418"/>
    </source>
</evidence>
<dbReference type="InterPro" id="IPR001188">
    <property type="entry name" value="Sperm_putr-bd"/>
</dbReference>
<dbReference type="PRINTS" id="PR00909">
    <property type="entry name" value="SPERMDNBNDNG"/>
</dbReference>